<feature type="transmembrane region" description="Helical" evidence="1">
    <location>
        <begin position="62"/>
        <end position="81"/>
    </location>
</feature>
<organism evidence="2">
    <name type="scientific">viral metagenome</name>
    <dbReference type="NCBI Taxonomy" id="1070528"/>
    <lineage>
        <taxon>unclassified sequences</taxon>
        <taxon>metagenomes</taxon>
        <taxon>organismal metagenomes</taxon>
    </lineage>
</organism>
<dbReference type="AlphaFoldDB" id="A0A6C0HW87"/>
<evidence type="ECO:0000256" key="1">
    <source>
        <dbReference type="SAM" id="Phobius"/>
    </source>
</evidence>
<keyword evidence="1" id="KW-0812">Transmembrane</keyword>
<reference evidence="2" key="1">
    <citation type="journal article" date="2020" name="Nature">
        <title>Giant virus diversity and host interactions through global metagenomics.</title>
        <authorList>
            <person name="Schulz F."/>
            <person name="Roux S."/>
            <person name="Paez-Espino D."/>
            <person name="Jungbluth S."/>
            <person name="Walsh D.A."/>
            <person name="Denef V.J."/>
            <person name="McMahon K.D."/>
            <person name="Konstantinidis K.T."/>
            <person name="Eloe-Fadrosh E.A."/>
            <person name="Kyrpides N.C."/>
            <person name="Woyke T."/>
        </authorList>
    </citation>
    <scope>NUCLEOTIDE SEQUENCE</scope>
    <source>
        <strain evidence="2">GVMAG-M-3300023184-16</strain>
    </source>
</reference>
<keyword evidence="1" id="KW-0472">Membrane</keyword>
<feature type="transmembrane region" description="Helical" evidence="1">
    <location>
        <begin position="15"/>
        <end position="32"/>
    </location>
</feature>
<protein>
    <submittedName>
        <fullName evidence="2">Uncharacterized protein</fullName>
    </submittedName>
</protein>
<dbReference type="EMBL" id="MN740015">
    <property type="protein sequence ID" value="QHT84143.1"/>
    <property type="molecule type" value="Genomic_DNA"/>
</dbReference>
<evidence type="ECO:0000313" key="2">
    <source>
        <dbReference type="EMBL" id="QHT84143.1"/>
    </source>
</evidence>
<keyword evidence="1" id="KW-1133">Transmembrane helix</keyword>
<accession>A0A6C0HW87</accession>
<sequence>MGKIQLGGYTLCMPTYVYIIFSFITFIMLIASDITAVQLMWFIIKVLIWVFLLNLMCANGLIPLAWFFVLLPFFIIFILLVSNNVQDYSKVNAQLNNKQNMPQMPDMPQMPQMPQK</sequence>
<proteinExistence type="predicted"/>
<name>A0A6C0HW87_9ZZZZ</name>
<feature type="transmembrane region" description="Helical" evidence="1">
    <location>
        <begin position="39"/>
        <end position="56"/>
    </location>
</feature>